<dbReference type="Pfam" id="PF11706">
    <property type="entry name" value="zf-CGNR"/>
    <property type="match status" value="1"/>
</dbReference>
<reference evidence="3 4" key="1">
    <citation type="submission" date="2021-07" db="EMBL/GenBank/DDBJ databases">
        <title>Sequencing Streptomyces halstedii LGO-A4 genome an citrus endophytic actinomycete.</title>
        <authorList>
            <person name="Samborskyy M."/>
            <person name="Scott N."/>
            <person name="Deglau R."/>
            <person name="Dickens S."/>
            <person name="Oliveira L.G."/>
        </authorList>
    </citation>
    <scope>NUCLEOTIDE SEQUENCE [LARGE SCALE GENOMIC DNA]</scope>
    <source>
        <strain evidence="3 4">LGO-A4</strain>
    </source>
</reference>
<evidence type="ECO:0000259" key="2">
    <source>
        <dbReference type="Pfam" id="PF11706"/>
    </source>
</evidence>
<dbReference type="EMBL" id="JAHUVW010000001">
    <property type="protein sequence ID" value="MBV7669035.1"/>
    <property type="molecule type" value="Genomic_DNA"/>
</dbReference>
<dbReference type="RefSeq" id="WP_228867557.1">
    <property type="nucleotide sequence ID" value="NZ_JAHUVW010000001.1"/>
</dbReference>
<keyword evidence="4" id="KW-1185">Reference proteome</keyword>
<dbReference type="InterPro" id="IPR021005">
    <property type="entry name" value="Znf_CGNR"/>
</dbReference>
<proteinExistence type="predicted"/>
<sequence length="208" mass="22054">MATGAGAGARGRAFDSGRICLDLVATGPGSHGGHEQLDRPARLADWLVSSGLVPRGTPLTVVDETWPARFRGLRAAVDRLMTAELAGRTADGALAGLNALAAVPPPGLRAVREGGVLVRVLSDGPDCERLLAAVARDAVELLTDPVARGALRRCEGEACGRLYLDGSRGRRRRWCSSEVCGNRERVARHRRRARGGEEAPDPPREIDA</sequence>
<evidence type="ECO:0000256" key="1">
    <source>
        <dbReference type="SAM" id="MobiDB-lite"/>
    </source>
</evidence>
<dbReference type="PANTHER" id="PTHR35525">
    <property type="entry name" value="BLL6575 PROTEIN"/>
    <property type="match status" value="1"/>
</dbReference>
<dbReference type="Gene3D" id="1.10.3300.10">
    <property type="entry name" value="Jann2411-like domain"/>
    <property type="match status" value="1"/>
</dbReference>
<gene>
    <name evidence="3" type="ORF">STHAL_05950</name>
</gene>
<dbReference type="InterPro" id="IPR023286">
    <property type="entry name" value="ABATE_dom_sf"/>
</dbReference>
<dbReference type="PANTHER" id="PTHR35525:SF3">
    <property type="entry name" value="BLL6575 PROTEIN"/>
    <property type="match status" value="1"/>
</dbReference>
<feature type="compositionally biased region" description="Basic and acidic residues" evidence="1">
    <location>
        <begin position="194"/>
        <end position="208"/>
    </location>
</feature>
<organism evidence="3 4">
    <name type="scientific">Streptomyces halstedii</name>
    <dbReference type="NCBI Taxonomy" id="1944"/>
    <lineage>
        <taxon>Bacteria</taxon>
        <taxon>Bacillati</taxon>
        <taxon>Actinomycetota</taxon>
        <taxon>Actinomycetes</taxon>
        <taxon>Kitasatosporales</taxon>
        <taxon>Streptomycetaceae</taxon>
        <taxon>Streptomyces</taxon>
    </lineage>
</organism>
<comment type="caution">
    <text evidence="3">The sequence shown here is derived from an EMBL/GenBank/DDBJ whole genome shotgun (WGS) entry which is preliminary data.</text>
</comment>
<feature type="region of interest" description="Disordered" evidence="1">
    <location>
        <begin position="186"/>
        <end position="208"/>
    </location>
</feature>
<accession>A0ABS6TLC9</accession>
<dbReference type="SUPFAM" id="SSF160904">
    <property type="entry name" value="Jann2411-like"/>
    <property type="match status" value="1"/>
</dbReference>
<name>A0ABS6TLC9_STRHA</name>
<evidence type="ECO:0000313" key="3">
    <source>
        <dbReference type="EMBL" id="MBV7669035.1"/>
    </source>
</evidence>
<feature type="domain" description="Zinc finger CGNR" evidence="2">
    <location>
        <begin position="151"/>
        <end position="192"/>
    </location>
</feature>
<dbReference type="Pfam" id="PF07336">
    <property type="entry name" value="ABATE"/>
    <property type="match status" value="1"/>
</dbReference>
<evidence type="ECO:0000313" key="4">
    <source>
        <dbReference type="Proteomes" id="UP000735541"/>
    </source>
</evidence>
<protein>
    <submittedName>
        <fullName evidence="3">ABATE domain-containing protein</fullName>
    </submittedName>
</protein>
<dbReference type="InterPro" id="IPR010852">
    <property type="entry name" value="ABATE"/>
</dbReference>
<dbReference type="Proteomes" id="UP000735541">
    <property type="component" value="Unassembled WGS sequence"/>
</dbReference>